<sequence length="462" mass="49977">MSTPLSGPRRRVLLPIVVLLGCALVYLATVATGLVNTDARSASLGGWRIASTGAPWMDDVDVSVADTTDPETDIYDARVFNFEAPNGHMVVHRSPGVVAAAVPAYWLSGEGPDESEFSIDPGARMAALLAATGVLLLFLTLRSRMRDSEAVLATAVFALTTPMWSVVGNSLWTHCITLLGIFGMSWAASRERWWLVGLFGGIALWGRLHTTLIVAVLGLGVAWSRRRPDIAVKVGVVSGGFLGLASVWSHWMYGTWNPAGGYGSNNLESVATGGFVTGFWNQVANHFGLWVSPDRGVLVWTPLLLLLLPAVVREWRDLPDWARWLPVGGILYMLVQGQLNEFMGGDGFYGQRLGMELLACVAPAYAFSAHRMGTWAKRLCGPVVGLQFAAISLGAISEGFLLHREDAWTDNAFVLALRTLPVVGFWAVLMVAVGWLAGRVWQERRARAETPTPSPEVIHSAA</sequence>
<feature type="transmembrane region" description="Helical" evidence="1">
    <location>
        <begin position="12"/>
        <end position="35"/>
    </location>
</feature>
<feature type="transmembrane region" description="Helical" evidence="1">
    <location>
        <begin position="193"/>
        <end position="223"/>
    </location>
</feature>
<feature type="transmembrane region" description="Helical" evidence="1">
    <location>
        <begin position="122"/>
        <end position="139"/>
    </location>
</feature>
<evidence type="ECO:0000256" key="1">
    <source>
        <dbReference type="SAM" id="Phobius"/>
    </source>
</evidence>
<feature type="transmembrane region" description="Helical" evidence="1">
    <location>
        <begin position="295"/>
        <end position="312"/>
    </location>
</feature>
<keyword evidence="1" id="KW-0812">Transmembrane</keyword>
<feature type="transmembrane region" description="Helical" evidence="1">
    <location>
        <begin position="230"/>
        <end position="251"/>
    </location>
</feature>
<feature type="transmembrane region" description="Helical" evidence="1">
    <location>
        <begin position="413"/>
        <end position="437"/>
    </location>
</feature>
<evidence type="ECO:0000313" key="3">
    <source>
        <dbReference type="Proteomes" id="UP001596087"/>
    </source>
</evidence>
<evidence type="ECO:0000313" key="2">
    <source>
        <dbReference type="EMBL" id="MFC5178998.1"/>
    </source>
</evidence>
<dbReference type="RefSeq" id="WP_378592830.1">
    <property type="nucleotide sequence ID" value="NZ_JBHSKD010000027.1"/>
</dbReference>
<keyword evidence="1" id="KW-0472">Membrane</keyword>
<keyword evidence="1" id="KW-1133">Transmembrane helix</keyword>
<reference evidence="3" key="1">
    <citation type="journal article" date="2019" name="Int. J. Syst. Evol. Microbiol.">
        <title>The Global Catalogue of Microorganisms (GCM) 10K type strain sequencing project: providing services to taxonomists for standard genome sequencing and annotation.</title>
        <authorList>
            <consortium name="The Broad Institute Genomics Platform"/>
            <consortium name="The Broad Institute Genome Sequencing Center for Infectious Disease"/>
            <person name="Wu L."/>
            <person name="Ma J."/>
        </authorList>
    </citation>
    <scope>NUCLEOTIDE SEQUENCE [LARGE SCALE GENOMIC DNA]</scope>
    <source>
        <strain evidence="3">DFY41</strain>
    </source>
</reference>
<feature type="transmembrane region" description="Helical" evidence="1">
    <location>
        <begin position="379"/>
        <end position="401"/>
    </location>
</feature>
<dbReference type="EMBL" id="JBHSKD010000027">
    <property type="protein sequence ID" value="MFC5178998.1"/>
    <property type="molecule type" value="Genomic_DNA"/>
</dbReference>
<dbReference type="Proteomes" id="UP001596087">
    <property type="component" value="Unassembled WGS sequence"/>
</dbReference>
<name>A0ABW0BP25_9ACTN</name>
<comment type="caution">
    <text evidence="2">The sequence shown here is derived from an EMBL/GenBank/DDBJ whole genome shotgun (WGS) entry which is preliminary data.</text>
</comment>
<accession>A0ABW0BP25</accession>
<organism evidence="2 3">
    <name type="scientific">Nocardioides taihuensis</name>
    <dbReference type="NCBI Taxonomy" id="1835606"/>
    <lineage>
        <taxon>Bacteria</taxon>
        <taxon>Bacillati</taxon>
        <taxon>Actinomycetota</taxon>
        <taxon>Actinomycetes</taxon>
        <taxon>Propionibacteriales</taxon>
        <taxon>Nocardioidaceae</taxon>
        <taxon>Nocardioides</taxon>
    </lineage>
</organism>
<proteinExistence type="predicted"/>
<gene>
    <name evidence="2" type="ORF">ACFPGP_20110</name>
</gene>
<evidence type="ECO:0008006" key="4">
    <source>
        <dbReference type="Google" id="ProtNLM"/>
    </source>
</evidence>
<protein>
    <recommendedName>
        <fullName evidence="4">DUF2142 domain-containing protein</fullName>
    </recommendedName>
</protein>
<keyword evidence="3" id="KW-1185">Reference proteome</keyword>